<feature type="transmembrane region" description="Helical" evidence="6">
    <location>
        <begin position="72"/>
        <end position="89"/>
    </location>
</feature>
<feature type="transmembrane region" description="Helical" evidence="6">
    <location>
        <begin position="104"/>
        <end position="128"/>
    </location>
</feature>
<evidence type="ECO:0000256" key="2">
    <source>
        <dbReference type="ARBA" id="ARBA00007511"/>
    </source>
</evidence>
<organism evidence="7 8">
    <name type="scientific">Paenibacillus odorifer</name>
    <dbReference type="NCBI Taxonomy" id="189426"/>
    <lineage>
        <taxon>Bacteria</taxon>
        <taxon>Bacillati</taxon>
        <taxon>Bacillota</taxon>
        <taxon>Bacilli</taxon>
        <taxon>Bacillales</taxon>
        <taxon>Paenibacillaceae</taxon>
        <taxon>Paenibacillus</taxon>
    </lineage>
</organism>
<dbReference type="PANTHER" id="PTHR30238:SF4">
    <property type="entry name" value="SLL1022 PROTEIN"/>
    <property type="match status" value="1"/>
</dbReference>
<comment type="caution">
    <text evidence="7">The sequence shown here is derived from an EMBL/GenBank/DDBJ whole genome shotgun (WGS) entry which is preliminary data.</text>
</comment>
<keyword evidence="4 6" id="KW-1133">Transmembrane helix</keyword>
<dbReference type="NCBIfam" id="TIGR03717">
    <property type="entry name" value="R_switched_YjbE"/>
    <property type="match status" value="1"/>
</dbReference>
<dbReference type="AlphaFoldDB" id="A0A1R0X7C3"/>
<dbReference type="InterPro" id="IPR022301">
    <property type="entry name" value="Integral_membrane_YjbE"/>
</dbReference>
<feature type="transmembrane region" description="Helical" evidence="6">
    <location>
        <begin position="134"/>
        <end position="155"/>
    </location>
</feature>
<evidence type="ECO:0000313" key="8">
    <source>
        <dbReference type="Proteomes" id="UP000187465"/>
    </source>
</evidence>
<comment type="subcellular location">
    <subcellularLocation>
        <location evidence="1">Membrane</location>
        <topology evidence="1">Multi-pass membrane protein</topology>
    </subcellularLocation>
</comment>
<dbReference type="GO" id="GO:0016020">
    <property type="term" value="C:membrane"/>
    <property type="evidence" value="ECO:0007669"/>
    <property type="project" value="UniProtKB-SubCell"/>
</dbReference>
<evidence type="ECO:0000256" key="6">
    <source>
        <dbReference type="SAM" id="Phobius"/>
    </source>
</evidence>
<evidence type="ECO:0000256" key="3">
    <source>
        <dbReference type="ARBA" id="ARBA00022692"/>
    </source>
</evidence>
<dbReference type="Proteomes" id="UP000187465">
    <property type="component" value="Unassembled WGS sequence"/>
</dbReference>
<feature type="transmembrane region" description="Helical" evidence="6">
    <location>
        <begin position="12"/>
        <end position="33"/>
    </location>
</feature>
<name>A0A1R0X7C3_9BACL</name>
<evidence type="ECO:0008006" key="9">
    <source>
        <dbReference type="Google" id="ProtNLM"/>
    </source>
</evidence>
<reference evidence="7 8" key="1">
    <citation type="submission" date="2016-10" db="EMBL/GenBank/DDBJ databases">
        <title>Paenibacillus species isolates.</title>
        <authorList>
            <person name="Beno S.M."/>
        </authorList>
    </citation>
    <scope>NUCLEOTIDE SEQUENCE [LARGE SCALE GENOMIC DNA]</scope>
    <source>
        <strain evidence="7 8">FSL H7-0604</strain>
    </source>
</reference>
<evidence type="ECO:0000256" key="5">
    <source>
        <dbReference type="ARBA" id="ARBA00023136"/>
    </source>
</evidence>
<dbReference type="PANTHER" id="PTHR30238">
    <property type="entry name" value="MEMBRANE BOUND PREDICTED REDOX MODULATOR"/>
    <property type="match status" value="1"/>
</dbReference>
<evidence type="ECO:0000313" key="7">
    <source>
        <dbReference type="EMBL" id="OMD30645.1"/>
    </source>
</evidence>
<evidence type="ECO:0000256" key="4">
    <source>
        <dbReference type="ARBA" id="ARBA00022989"/>
    </source>
</evidence>
<feature type="transmembrane region" description="Helical" evidence="6">
    <location>
        <begin position="45"/>
        <end position="66"/>
    </location>
</feature>
<keyword evidence="5 6" id="KW-0472">Membrane</keyword>
<dbReference type="EMBL" id="MKQP01000024">
    <property type="protein sequence ID" value="OMD30645.1"/>
    <property type="molecule type" value="Genomic_DNA"/>
</dbReference>
<dbReference type="InterPro" id="IPR005496">
    <property type="entry name" value="Integral_membrane_TerC"/>
</dbReference>
<feature type="transmembrane region" description="Helical" evidence="6">
    <location>
        <begin position="196"/>
        <end position="215"/>
    </location>
</feature>
<sequence length="230" mass="24852">MNTSIWEFILSLLNIIFLDLILAGDNAIVIGLAARNLPSDTQKKAIVFGTAGAVVLRIFATILVVWLLKIPWLLLAGGILLILIAYKLLTSENTSTDIKAGQSLWSAVGTIILADAAMGLDNVIAIAGAAKHNISLVIIGLLISVPIVVWGSTLFIKLINKYPWIIYIGSAVLGFTASSMITDEHQLAPFFDHHPLLKYLSIIVIIIGILAAGHWKRQSKPEEPQEGTIV</sequence>
<evidence type="ECO:0000256" key="1">
    <source>
        <dbReference type="ARBA" id="ARBA00004141"/>
    </source>
</evidence>
<dbReference type="RefSeq" id="WP_036683731.1">
    <property type="nucleotide sequence ID" value="NZ_CP009428.1"/>
</dbReference>
<keyword evidence="3 6" id="KW-0812">Transmembrane</keyword>
<comment type="similarity">
    <text evidence="2">Belongs to the TerC family.</text>
</comment>
<feature type="transmembrane region" description="Helical" evidence="6">
    <location>
        <begin position="162"/>
        <end position="181"/>
    </location>
</feature>
<dbReference type="GeneID" id="31573090"/>
<proteinExistence type="inferred from homology"/>
<gene>
    <name evidence="7" type="ORF">BJP51_19770</name>
</gene>
<protein>
    <recommendedName>
        <fullName evidence="9">TerC family protein</fullName>
    </recommendedName>
</protein>
<accession>A0A1R0X7C3</accession>
<dbReference type="KEGG" id="pod:PODO_23480"/>
<dbReference type="Pfam" id="PF03741">
    <property type="entry name" value="TerC"/>
    <property type="match status" value="1"/>
</dbReference>